<name>A0ABX1AIA0_9ACTN</name>
<reference evidence="1 2" key="1">
    <citation type="submission" date="2020-03" db="EMBL/GenBank/DDBJ databases">
        <title>Draft genome of Streptomyces sp. ventii, isolated from the Axial Seamount in the Pacific Ocean, and resequencing of the two type strains Streptomyces lonarensis strain NCL 716 and Streptomyces bohaiensis strain 11A07.</title>
        <authorList>
            <person name="Loughran R.M."/>
            <person name="Pfannmuller K.M."/>
            <person name="Wasson B.J."/>
            <person name="Deadmond M.C."/>
            <person name="Paddock B.E."/>
            <person name="Koyack M.J."/>
            <person name="Gallegos D.A."/>
            <person name="Mitchell E.A."/>
            <person name="Ushijima B."/>
            <person name="Saw J.H."/>
            <person name="Mcphail K.L."/>
            <person name="Videau P."/>
        </authorList>
    </citation>
    <scope>NUCLEOTIDE SEQUENCE [LARGE SCALE GENOMIC DNA]</scope>
    <source>
        <strain evidence="2">5675061</strain>
    </source>
</reference>
<evidence type="ECO:0000313" key="1">
    <source>
        <dbReference type="EMBL" id="NJP65113.1"/>
    </source>
</evidence>
<protein>
    <recommendedName>
        <fullName evidence="3">Divalent-cation tolerance protein CutA</fullName>
    </recommendedName>
</protein>
<gene>
    <name evidence="1" type="ORF">HCJ92_02125</name>
</gene>
<keyword evidence="2" id="KW-1185">Reference proteome</keyword>
<sequence length="46" mass="5214">MEWDLLIVIATPHSENEDTLADLITPYARASLEHWVGSCFDEVPDI</sequence>
<dbReference type="RefSeq" id="WP_167931633.1">
    <property type="nucleotide sequence ID" value="NZ_JAAVJB010000007.1"/>
</dbReference>
<proteinExistence type="predicted"/>
<evidence type="ECO:0008006" key="3">
    <source>
        <dbReference type="Google" id="ProtNLM"/>
    </source>
</evidence>
<organism evidence="1 2">
    <name type="scientific">Streptomyces spiramenti</name>
    <dbReference type="NCBI Taxonomy" id="2720606"/>
    <lineage>
        <taxon>Bacteria</taxon>
        <taxon>Bacillati</taxon>
        <taxon>Actinomycetota</taxon>
        <taxon>Actinomycetes</taxon>
        <taxon>Kitasatosporales</taxon>
        <taxon>Streptomycetaceae</taxon>
        <taxon>Streptomyces</taxon>
    </lineage>
</organism>
<accession>A0ABX1AIA0</accession>
<comment type="caution">
    <text evidence="1">The sequence shown here is derived from an EMBL/GenBank/DDBJ whole genome shotgun (WGS) entry which is preliminary data.</text>
</comment>
<dbReference type="Proteomes" id="UP000746503">
    <property type="component" value="Unassembled WGS sequence"/>
</dbReference>
<evidence type="ECO:0000313" key="2">
    <source>
        <dbReference type="Proteomes" id="UP000746503"/>
    </source>
</evidence>
<dbReference type="EMBL" id="JAAVJB010000007">
    <property type="protein sequence ID" value="NJP65113.1"/>
    <property type="molecule type" value="Genomic_DNA"/>
</dbReference>